<proteinExistence type="predicted"/>
<dbReference type="EMBL" id="AEDD01000011">
    <property type="protein sequence ID" value="EFM09384.1"/>
    <property type="molecule type" value="Genomic_DNA"/>
</dbReference>
<dbReference type="OrthoDB" id="9994052at2"/>
<accession>E0IE30</accession>
<feature type="compositionally biased region" description="Basic and acidic residues" evidence="1">
    <location>
        <begin position="65"/>
        <end position="82"/>
    </location>
</feature>
<name>E0IE30_9BACL</name>
<evidence type="ECO:0000256" key="1">
    <source>
        <dbReference type="SAM" id="MobiDB-lite"/>
    </source>
</evidence>
<sequence>MGKRLKRWKSWKWPIGAAGFIVVLLGVHAVKTSPEFAEAQAAESHSKAAMDDTVRASEQSGADAWMERRENGSRMEGRDSFGHRGRGGGFSDSDSEESQGGNFSNRDGAFGSTSRTS</sequence>
<keyword evidence="3" id="KW-1185">Reference proteome</keyword>
<protein>
    <submittedName>
        <fullName evidence="2">Uncharacterized protein</fullName>
    </submittedName>
</protein>
<reference evidence="2 3" key="1">
    <citation type="submission" date="2010-07" db="EMBL/GenBank/DDBJ databases">
        <title>The draft genome of Paenibacillus curdlanolyticus YK9.</title>
        <authorList>
            <consortium name="US DOE Joint Genome Institute (JGI-PGF)"/>
            <person name="Lucas S."/>
            <person name="Copeland A."/>
            <person name="Lapidus A."/>
            <person name="Cheng J.-F."/>
            <person name="Bruce D."/>
            <person name="Goodwin L."/>
            <person name="Pitluck S."/>
            <person name="Land M.L."/>
            <person name="Hauser L."/>
            <person name="Chang Y.-J."/>
            <person name="Jeffries C."/>
            <person name="Anderson I.J."/>
            <person name="Johnson E."/>
            <person name="Loganathan U."/>
            <person name="Mulhopadhyay B."/>
            <person name="Kyrpides N."/>
            <person name="Woyke T.J."/>
        </authorList>
    </citation>
    <scope>NUCLEOTIDE SEQUENCE [LARGE SCALE GENOMIC DNA]</scope>
    <source>
        <strain evidence="2 3">YK9</strain>
    </source>
</reference>
<feature type="region of interest" description="Disordered" evidence="1">
    <location>
        <begin position="39"/>
        <end position="117"/>
    </location>
</feature>
<evidence type="ECO:0000313" key="2">
    <source>
        <dbReference type="EMBL" id="EFM09384.1"/>
    </source>
</evidence>
<evidence type="ECO:0000313" key="3">
    <source>
        <dbReference type="Proteomes" id="UP000005387"/>
    </source>
</evidence>
<gene>
    <name evidence="2" type="ORF">PaecuDRAFT_3921</name>
</gene>
<organism evidence="2 3">
    <name type="scientific">Paenibacillus curdlanolyticus YK9</name>
    <dbReference type="NCBI Taxonomy" id="717606"/>
    <lineage>
        <taxon>Bacteria</taxon>
        <taxon>Bacillati</taxon>
        <taxon>Bacillota</taxon>
        <taxon>Bacilli</taxon>
        <taxon>Bacillales</taxon>
        <taxon>Paenibacillaceae</taxon>
        <taxon>Paenibacillus</taxon>
    </lineage>
</organism>
<dbReference type="AlphaFoldDB" id="E0IE30"/>
<feature type="compositionally biased region" description="Basic and acidic residues" evidence="1">
    <location>
        <begin position="44"/>
        <end position="55"/>
    </location>
</feature>
<dbReference type="Proteomes" id="UP000005387">
    <property type="component" value="Unassembled WGS sequence"/>
</dbReference>
<dbReference type="STRING" id="717606.PaecuDRAFT_3921"/>
<dbReference type="RefSeq" id="WP_006039907.1">
    <property type="nucleotide sequence ID" value="NZ_AEDD01000011.1"/>
</dbReference>